<dbReference type="SUPFAM" id="SSF46579">
    <property type="entry name" value="Prefoldin"/>
    <property type="match status" value="1"/>
</dbReference>
<evidence type="ECO:0000313" key="4">
    <source>
        <dbReference type="Proteomes" id="UP001589670"/>
    </source>
</evidence>
<name>A0ABV5HVK2_9RHOB</name>
<evidence type="ECO:0000256" key="1">
    <source>
        <dbReference type="SAM" id="Coils"/>
    </source>
</evidence>
<keyword evidence="1" id="KW-0175">Coiled coil</keyword>
<accession>A0ABV5HVK2</accession>
<evidence type="ECO:0000256" key="2">
    <source>
        <dbReference type="SAM" id="Phobius"/>
    </source>
</evidence>
<dbReference type="EMBL" id="JBHMEC010000003">
    <property type="protein sequence ID" value="MFB9148452.1"/>
    <property type="molecule type" value="Genomic_DNA"/>
</dbReference>
<sequence>MNRTEFIIATAIVLFVAFCVGWFANWLVHRFVRVQASDVGELERLAQELHEAEETRDQAITYLQQREAELTNQISQTEAELSATMEGLREARYEAEQLRAHLDRVTRAAAE</sequence>
<keyword evidence="2" id="KW-1133">Transmembrane helix</keyword>
<comment type="caution">
    <text evidence="3">The sequence shown here is derived from an EMBL/GenBank/DDBJ whole genome shotgun (WGS) entry which is preliminary data.</text>
</comment>
<evidence type="ECO:0008006" key="5">
    <source>
        <dbReference type="Google" id="ProtNLM"/>
    </source>
</evidence>
<keyword evidence="2" id="KW-0472">Membrane</keyword>
<protein>
    <recommendedName>
        <fullName evidence="5">Membrane-bound metallopeptidase</fullName>
    </recommendedName>
</protein>
<dbReference type="Proteomes" id="UP001589670">
    <property type="component" value="Unassembled WGS sequence"/>
</dbReference>
<dbReference type="RefSeq" id="WP_377066388.1">
    <property type="nucleotide sequence ID" value="NZ_JBHMEC010000003.1"/>
</dbReference>
<proteinExistence type="predicted"/>
<keyword evidence="4" id="KW-1185">Reference proteome</keyword>
<reference evidence="3 4" key="1">
    <citation type="submission" date="2024-09" db="EMBL/GenBank/DDBJ databases">
        <authorList>
            <person name="Sun Q."/>
            <person name="Mori K."/>
        </authorList>
    </citation>
    <scope>NUCLEOTIDE SEQUENCE [LARGE SCALE GENOMIC DNA]</scope>
    <source>
        <strain evidence="3 4">CECT 9424</strain>
    </source>
</reference>
<keyword evidence="2" id="KW-0812">Transmembrane</keyword>
<evidence type="ECO:0000313" key="3">
    <source>
        <dbReference type="EMBL" id="MFB9148452.1"/>
    </source>
</evidence>
<organism evidence="3 4">
    <name type="scientific">Roseovarius ramblicola</name>
    <dbReference type="NCBI Taxonomy" id="2022336"/>
    <lineage>
        <taxon>Bacteria</taxon>
        <taxon>Pseudomonadati</taxon>
        <taxon>Pseudomonadota</taxon>
        <taxon>Alphaproteobacteria</taxon>
        <taxon>Rhodobacterales</taxon>
        <taxon>Roseobacteraceae</taxon>
        <taxon>Roseovarius</taxon>
    </lineage>
</organism>
<gene>
    <name evidence="3" type="ORF">ACFFU4_01650</name>
</gene>
<feature type="transmembrane region" description="Helical" evidence="2">
    <location>
        <begin position="6"/>
        <end position="28"/>
    </location>
</feature>
<feature type="coiled-coil region" evidence="1">
    <location>
        <begin position="42"/>
        <end position="108"/>
    </location>
</feature>